<dbReference type="GO" id="GO:0050660">
    <property type="term" value="F:flavin adenine dinucleotide binding"/>
    <property type="evidence" value="ECO:0007669"/>
    <property type="project" value="InterPro"/>
</dbReference>
<evidence type="ECO:0000256" key="4">
    <source>
        <dbReference type="ARBA" id="ARBA00022694"/>
    </source>
</evidence>
<proteinExistence type="inferred from homology"/>
<feature type="domain" description="DUS-like FMN-binding" evidence="9">
    <location>
        <begin position="18"/>
        <end position="254"/>
    </location>
</feature>
<dbReference type="PIRSF" id="PIRSF006621">
    <property type="entry name" value="Dus"/>
    <property type="match status" value="1"/>
</dbReference>
<evidence type="ECO:0000256" key="6">
    <source>
        <dbReference type="PIRNR" id="PIRNR006621"/>
    </source>
</evidence>
<feature type="binding site" evidence="8">
    <location>
        <position position="145"/>
    </location>
    <ligand>
        <name>FMN</name>
        <dbReference type="ChEBI" id="CHEBI:58210"/>
    </ligand>
</feature>
<dbReference type="PROSITE" id="PS01136">
    <property type="entry name" value="UPF0034"/>
    <property type="match status" value="1"/>
</dbReference>
<organism evidence="10">
    <name type="scientific">Desulfurivibrio alkaliphilus</name>
    <dbReference type="NCBI Taxonomy" id="427923"/>
    <lineage>
        <taxon>Bacteria</taxon>
        <taxon>Pseudomonadati</taxon>
        <taxon>Thermodesulfobacteriota</taxon>
        <taxon>Desulfobulbia</taxon>
        <taxon>Desulfobulbales</taxon>
        <taxon>Desulfobulbaceae</taxon>
        <taxon>Desulfurivibrio</taxon>
    </lineage>
</organism>
<feature type="active site" description="Proton donor" evidence="7">
    <location>
        <position position="106"/>
    </location>
</feature>
<evidence type="ECO:0000313" key="10">
    <source>
        <dbReference type="EMBL" id="HET98559.1"/>
    </source>
</evidence>
<feature type="binding site" evidence="8">
    <location>
        <begin position="206"/>
        <end position="208"/>
    </location>
    <ligand>
        <name>FMN</name>
        <dbReference type="ChEBI" id="CHEBI:58210"/>
    </ligand>
</feature>
<comment type="similarity">
    <text evidence="6">Belongs to the dus family.</text>
</comment>
<dbReference type="GO" id="GO:0017150">
    <property type="term" value="F:tRNA dihydrouridine synthase activity"/>
    <property type="evidence" value="ECO:0007669"/>
    <property type="project" value="InterPro"/>
</dbReference>
<evidence type="ECO:0000256" key="7">
    <source>
        <dbReference type="PIRSR" id="PIRSR006621-1"/>
    </source>
</evidence>
<sequence>MGSAVLHFAGLRVDPPLLLAPMAGLTHSALRRLLLELGGVGLLTTEMLAAKRLPHDNPRLSPYLIRHESERPLAYQLLLIRREDAAPAVETLHRLGAEAIDLNLGCPAPEIRRLGGGSQLMEEPAAVGRLVREVRRRTGLPLSAKIRLGEELDARRLRDFCLMLEGEGVDLVTVHARLRGESFGRKPRWEWVAKVKSWLKIPVVANGGIFSGAEAVECLAATGADGLMIGRAAATHPWIFREIAVHFGCPAPPEFDRTALYLRFIALLEESFPPERRLGRLKEFTHYYARNYRFGHWLAAKVQASGTMEQASDRVAQFFRQNSR</sequence>
<feature type="binding site" evidence="8">
    <location>
        <begin position="230"/>
        <end position="231"/>
    </location>
    <ligand>
        <name>FMN</name>
        <dbReference type="ChEBI" id="CHEBI:58210"/>
    </ligand>
</feature>
<protein>
    <recommendedName>
        <fullName evidence="6">tRNA-dihydrouridine synthase</fullName>
        <ecNumber evidence="6">1.3.1.-</ecNumber>
    </recommendedName>
</protein>
<feature type="binding site" evidence="8">
    <location>
        <position position="76"/>
    </location>
    <ligand>
        <name>FMN</name>
        <dbReference type="ChEBI" id="CHEBI:58210"/>
    </ligand>
</feature>
<accession>A0A7C2Y0B0</accession>
<evidence type="ECO:0000256" key="3">
    <source>
        <dbReference type="ARBA" id="ARBA00022643"/>
    </source>
</evidence>
<dbReference type="InterPro" id="IPR013785">
    <property type="entry name" value="Aldolase_TIM"/>
</dbReference>
<name>A0A7C2Y0B0_9BACT</name>
<keyword evidence="4 6" id="KW-0819">tRNA processing</keyword>
<dbReference type="Proteomes" id="UP000885986">
    <property type="component" value="Unassembled WGS sequence"/>
</dbReference>
<comment type="function">
    <text evidence="6">Catalyzes the synthesis of 5,6-dihydrouridine (D), a modified base found in the D-loop of most tRNAs, via the reduction of the C5-C6 double bond in target uridines.</text>
</comment>
<comment type="caution">
    <text evidence="10">The sequence shown here is derived from an EMBL/GenBank/DDBJ whole genome shotgun (WGS) entry which is preliminary data.</text>
</comment>
<keyword evidence="3 6" id="KW-0288">FMN</keyword>
<feature type="binding site" evidence="8">
    <location>
        <position position="175"/>
    </location>
    <ligand>
        <name>FMN</name>
        <dbReference type="ChEBI" id="CHEBI:58210"/>
    </ligand>
</feature>
<evidence type="ECO:0000256" key="5">
    <source>
        <dbReference type="ARBA" id="ARBA00023002"/>
    </source>
</evidence>
<dbReference type="SUPFAM" id="SSF51395">
    <property type="entry name" value="FMN-linked oxidoreductases"/>
    <property type="match status" value="1"/>
</dbReference>
<dbReference type="PANTHER" id="PTHR11082">
    <property type="entry name" value="TRNA-DIHYDROURIDINE SYNTHASE"/>
    <property type="match status" value="1"/>
</dbReference>
<keyword evidence="2 6" id="KW-0285">Flavoprotein</keyword>
<reference evidence="10" key="1">
    <citation type="journal article" date="2020" name="mSystems">
        <title>Genome- and Community-Level Interaction Insights into Carbon Utilization and Element Cycling Functions of Hydrothermarchaeota in Hydrothermal Sediment.</title>
        <authorList>
            <person name="Zhou Z."/>
            <person name="Liu Y."/>
            <person name="Xu W."/>
            <person name="Pan J."/>
            <person name="Luo Z.H."/>
            <person name="Li M."/>
        </authorList>
    </citation>
    <scope>NUCLEOTIDE SEQUENCE [LARGE SCALE GENOMIC DNA]</scope>
    <source>
        <strain evidence="10">SpSt-1224</strain>
    </source>
</reference>
<evidence type="ECO:0000256" key="1">
    <source>
        <dbReference type="ARBA" id="ARBA00001917"/>
    </source>
</evidence>
<dbReference type="Gene3D" id="3.20.20.70">
    <property type="entry name" value="Aldolase class I"/>
    <property type="match status" value="1"/>
</dbReference>
<evidence type="ECO:0000256" key="8">
    <source>
        <dbReference type="PIRSR" id="PIRSR006621-2"/>
    </source>
</evidence>
<evidence type="ECO:0000256" key="2">
    <source>
        <dbReference type="ARBA" id="ARBA00022630"/>
    </source>
</evidence>
<comment type="cofactor">
    <cofactor evidence="1 6 8">
        <name>FMN</name>
        <dbReference type="ChEBI" id="CHEBI:58210"/>
    </cofactor>
</comment>
<dbReference type="EMBL" id="DSDS01000174">
    <property type="protein sequence ID" value="HET98559.1"/>
    <property type="molecule type" value="Genomic_DNA"/>
</dbReference>
<dbReference type="AlphaFoldDB" id="A0A7C2Y0B0"/>
<keyword evidence="8" id="KW-0547">Nucleotide-binding</keyword>
<dbReference type="InterPro" id="IPR035587">
    <property type="entry name" value="DUS-like_FMN-bd"/>
</dbReference>
<dbReference type="PANTHER" id="PTHR11082:SF25">
    <property type="entry name" value="DUS-LIKE FMN-BINDING DOMAIN-CONTAINING PROTEIN"/>
    <property type="match status" value="1"/>
</dbReference>
<dbReference type="EC" id="1.3.1.-" evidence="6"/>
<evidence type="ECO:0000259" key="9">
    <source>
        <dbReference type="Pfam" id="PF01207"/>
    </source>
</evidence>
<keyword evidence="5 6" id="KW-0560">Oxidoreductase</keyword>
<feature type="binding site" evidence="8">
    <location>
        <begin position="21"/>
        <end position="23"/>
    </location>
    <ligand>
        <name>FMN</name>
        <dbReference type="ChEBI" id="CHEBI:58210"/>
    </ligand>
</feature>
<dbReference type="InterPro" id="IPR018517">
    <property type="entry name" value="tRNA_hU_synthase_CS"/>
</dbReference>
<dbReference type="InterPro" id="IPR001269">
    <property type="entry name" value="DUS_fam"/>
</dbReference>
<dbReference type="Pfam" id="PF01207">
    <property type="entry name" value="Dus"/>
    <property type="match status" value="1"/>
</dbReference>
<dbReference type="CDD" id="cd02801">
    <property type="entry name" value="DUS_like_FMN"/>
    <property type="match status" value="1"/>
</dbReference>
<gene>
    <name evidence="10" type="ORF">ENN98_07735</name>
</gene>